<dbReference type="AlphaFoldDB" id="A0A183BF76"/>
<evidence type="ECO:0000313" key="3">
    <source>
        <dbReference type="WBParaSite" id="ECPE_0001790601-mRNA-1"/>
    </source>
</evidence>
<evidence type="ECO:0000313" key="1">
    <source>
        <dbReference type="EMBL" id="VDP95185.1"/>
    </source>
</evidence>
<dbReference type="Proteomes" id="UP000272942">
    <property type="component" value="Unassembled WGS sequence"/>
</dbReference>
<dbReference type="WBParaSite" id="ECPE_0001790601-mRNA-1">
    <property type="protein sequence ID" value="ECPE_0001790601-mRNA-1"/>
    <property type="gene ID" value="ECPE_0001790601"/>
</dbReference>
<dbReference type="EMBL" id="UZAN01072264">
    <property type="protein sequence ID" value="VDP95185.1"/>
    <property type="molecule type" value="Genomic_DNA"/>
</dbReference>
<evidence type="ECO:0000313" key="2">
    <source>
        <dbReference type="Proteomes" id="UP000272942"/>
    </source>
</evidence>
<keyword evidence="2" id="KW-1185">Reference proteome</keyword>
<accession>A0A183BF76</accession>
<organism evidence="3">
    <name type="scientific">Echinostoma caproni</name>
    <dbReference type="NCBI Taxonomy" id="27848"/>
    <lineage>
        <taxon>Eukaryota</taxon>
        <taxon>Metazoa</taxon>
        <taxon>Spiralia</taxon>
        <taxon>Lophotrochozoa</taxon>
        <taxon>Platyhelminthes</taxon>
        <taxon>Trematoda</taxon>
        <taxon>Digenea</taxon>
        <taxon>Plagiorchiida</taxon>
        <taxon>Echinostomata</taxon>
        <taxon>Echinostomatoidea</taxon>
        <taxon>Echinostomatidae</taxon>
        <taxon>Echinostoma</taxon>
    </lineage>
</organism>
<reference evidence="1 2" key="2">
    <citation type="submission" date="2018-11" db="EMBL/GenBank/DDBJ databases">
        <authorList>
            <consortium name="Pathogen Informatics"/>
        </authorList>
    </citation>
    <scope>NUCLEOTIDE SEQUENCE [LARGE SCALE GENOMIC DNA]</scope>
    <source>
        <strain evidence="1 2">Egypt</strain>
    </source>
</reference>
<gene>
    <name evidence="1" type="ORF">ECPE_LOCUS17861</name>
</gene>
<reference evidence="3" key="1">
    <citation type="submission" date="2016-06" db="UniProtKB">
        <authorList>
            <consortium name="WormBaseParasite"/>
        </authorList>
    </citation>
    <scope>IDENTIFICATION</scope>
</reference>
<name>A0A183BF76_9TREM</name>
<proteinExistence type="predicted"/>
<sequence length="90" mass="9640">MDVPGWGVSKNKQTRLSGLGLGQAAIGWVPVVRLAWDLEERTSSGSEINAGGVLEALFMSETELILMSDVRLASSLHVTQSAPSELLWST</sequence>
<protein>
    <submittedName>
        <fullName evidence="1 3">Uncharacterized protein</fullName>
    </submittedName>
</protein>